<name>A0A7K1XUB7_9SPHI</name>
<feature type="chain" id="PRO_5029516972" evidence="1">
    <location>
        <begin position="25"/>
        <end position="495"/>
    </location>
</feature>
<dbReference type="AlphaFoldDB" id="A0A7K1XUB7"/>
<dbReference type="InterPro" id="IPR011990">
    <property type="entry name" value="TPR-like_helical_dom_sf"/>
</dbReference>
<sequence>MMKIKFIKYIAVVALATSVSSCDMGDFGDINVSPNSPDKIITKLLLTNAERSVAGVISAPAPRLYIQHLSETLYTSESRYNTKIYDYSSVYNGPLYDLTTIIKLNTDAATKGDLANVLSGGTNANQIAAARILRAFFFLNLTDRFGDIPYSEALQGINDVTPAFDTQQSIYTSLFKELKESVAQFEAGTISGDILFGGNTAKWKLFANTMRMYMGLRLSKIDPTTGKAEFNAALTAGVLASNADNISYAYLAESANENNIYNNYEVSKRYDYSISKTVVDALKANNDPRLPVYAEKTSAGTYVGMPYGITQAAAAASYTPGNLLAPGNISLIGSKFRLQNSPVAIYTYSQVAFAKAEAYKLGWITGAPDDVQAAAQYVIGIQSSMTANGVAAADATTYLAATGVPYDPANGIKQIITQKWISTYMGYGYEAWADFRRTGFPTLSPSPNAQSIDKQIPRRQVYVAAEKELNKANYDAVVARQGPDELATRVWWDKP</sequence>
<keyword evidence="2" id="KW-0449">Lipoprotein</keyword>
<keyword evidence="1" id="KW-0732">Signal</keyword>
<dbReference type="Gene3D" id="1.25.40.390">
    <property type="match status" value="1"/>
</dbReference>
<evidence type="ECO:0000256" key="1">
    <source>
        <dbReference type="SAM" id="SignalP"/>
    </source>
</evidence>
<dbReference type="SUPFAM" id="SSF48452">
    <property type="entry name" value="TPR-like"/>
    <property type="match status" value="1"/>
</dbReference>
<keyword evidence="3" id="KW-1185">Reference proteome</keyword>
<dbReference type="InterPro" id="IPR041662">
    <property type="entry name" value="SusD-like_2"/>
</dbReference>
<evidence type="ECO:0000313" key="3">
    <source>
        <dbReference type="Proteomes" id="UP000451233"/>
    </source>
</evidence>
<proteinExistence type="predicted"/>
<reference evidence="2 3" key="1">
    <citation type="submission" date="2019-11" db="EMBL/GenBank/DDBJ databases">
        <title>Pedobacter sp. HMF7056 Genome sequencing and assembly.</title>
        <authorList>
            <person name="Kang H."/>
            <person name="Kim H."/>
            <person name="Joh K."/>
        </authorList>
    </citation>
    <scope>NUCLEOTIDE SEQUENCE [LARGE SCALE GENOMIC DNA]</scope>
    <source>
        <strain evidence="2 3">HMF7056</strain>
    </source>
</reference>
<dbReference type="RefSeq" id="WP_160905334.1">
    <property type="nucleotide sequence ID" value="NZ_WVHS01000001.1"/>
</dbReference>
<comment type="caution">
    <text evidence="2">The sequence shown here is derived from an EMBL/GenBank/DDBJ whole genome shotgun (WGS) entry which is preliminary data.</text>
</comment>
<dbReference type="EMBL" id="WVHS01000001">
    <property type="protein sequence ID" value="MXV14359.1"/>
    <property type="molecule type" value="Genomic_DNA"/>
</dbReference>
<dbReference type="Pfam" id="PF12771">
    <property type="entry name" value="SusD-like_2"/>
    <property type="match status" value="1"/>
</dbReference>
<dbReference type="PROSITE" id="PS51257">
    <property type="entry name" value="PROKAR_LIPOPROTEIN"/>
    <property type="match status" value="1"/>
</dbReference>
<organism evidence="2 3">
    <name type="scientific">Hufsiella ginkgonis</name>
    <dbReference type="NCBI Taxonomy" id="2695274"/>
    <lineage>
        <taxon>Bacteria</taxon>
        <taxon>Pseudomonadati</taxon>
        <taxon>Bacteroidota</taxon>
        <taxon>Sphingobacteriia</taxon>
        <taxon>Sphingobacteriales</taxon>
        <taxon>Sphingobacteriaceae</taxon>
        <taxon>Hufsiella</taxon>
    </lineage>
</organism>
<evidence type="ECO:0000313" key="2">
    <source>
        <dbReference type="EMBL" id="MXV14359.1"/>
    </source>
</evidence>
<feature type="signal peptide" evidence="1">
    <location>
        <begin position="1"/>
        <end position="24"/>
    </location>
</feature>
<protein>
    <submittedName>
        <fullName evidence="2">SusD/RagB family nutrient-binding outer membrane lipoprotein</fullName>
    </submittedName>
</protein>
<dbReference type="Proteomes" id="UP000451233">
    <property type="component" value="Unassembled WGS sequence"/>
</dbReference>
<accession>A0A7K1XUB7</accession>
<gene>
    <name evidence="2" type="ORF">GS398_03545</name>
</gene>